<dbReference type="Gene3D" id="3.30.565.10">
    <property type="entry name" value="Histidine kinase-like ATPase, C-terminal domain"/>
    <property type="match status" value="1"/>
</dbReference>
<dbReference type="RefSeq" id="WP_016342639.1">
    <property type="nucleotide sequence ID" value="NZ_ATFQ01000020.1"/>
</dbReference>
<reference evidence="1 2" key="1">
    <citation type="journal article" date="2013" name="Genome Announc.">
        <title>Genome Sequence of an Epidemic Isolate of Mycobacterium abscessus subsp. bolletii from Rio de Janeiro, Brazil.</title>
        <authorList>
            <person name="Davidson R.M."/>
            <person name="Reynolds P.R."/>
            <person name="Farias-Hesson E."/>
            <person name="Duarte R.S."/>
            <person name="Jackson M."/>
            <person name="Strong M."/>
        </authorList>
    </citation>
    <scope>NUCLEOTIDE SEQUENCE [LARGE SCALE GENOMIC DNA]</scope>
    <source>
        <strain evidence="1 2">CRM-0020</strain>
    </source>
</reference>
<evidence type="ECO:0000313" key="2">
    <source>
        <dbReference type="Proteomes" id="UP000014969"/>
    </source>
</evidence>
<sequence length="151" mass="16506">MTEAHTTHSGSHPDDRSLRFEMAARLENLAMMRTVVAAAATVDDLDMDMVADLKLATDEACTRLVRSSVPNAMLVVRLDFHLDRLVMAVYAHCQPGDVFPLDSFSWHVLSSLADHVETFERAHPDDPVGHIVGVSLTKLRDAGSAVRVANG</sequence>
<accession>A0A829HU60</accession>
<name>A0A829HU60_9MYCO</name>
<gene>
    <name evidence="1" type="ORF">J108_11250</name>
</gene>
<comment type="caution">
    <text evidence="1">The sequence shown here is derived from an EMBL/GenBank/DDBJ whole genome shotgun (WGS) entry which is preliminary data.</text>
</comment>
<proteinExistence type="predicted"/>
<evidence type="ECO:0000313" key="1">
    <source>
        <dbReference type="EMBL" id="EPQ23457.1"/>
    </source>
</evidence>
<dbReference type="Proteomes" id="UP000014969">
    <property type="component" value="Unassembled WGS sequence"/>
</dbReference>
<protein>
    <submittedName>
        <fullName evidence="1">Anti-sigma factor</fullName>
    </submittedName>
</protein>
<dbReference type="InterPro" id="IPR036890">
    <property type="entry name" value="HATPase_C_sf"/>
</dbReference>
<organism evidence="1 2">
    <name type="scientific">Mycobacteroides abscessus subsp. bolletii CRM-0020</name>
    <dbReference type="NCBI Taxonomy" id="1306401"/>
    <lineage>
        <taxon>Bacteria</taxon>
        <taxon>Bacillati</taxon>
        <taxon>Actinomycetota</taxon>
        <taxon>Actinomycetes</taxon>
        <taxon>Mycobacteriales</taxon>
        <taxon>Mycobacteriaceae</taxon>
        <taxon>Mycobacteroides</taxon>
        <taxon>Mycobacteroides abscessus</taxon>
    </lineage>
</organism>
<dbReference type="AlphaFoldDB" id="A0A829HU60"/>
<dbReference type="EMBL" id="ATFQ01000020">
    <property type="protein sequence ID" value="EPQ23457.1"/>
    <property type="molecule type" value="Genomic_DNA"/>
</dbReference>